<name>A0A927GDR1_9BACT</name>
<keyword evidence="3" id="KW-1185">Reference proteome</keyword>
<comment type="caution">
    <text evidence="2">The sequence shown here is derived from an EMBL/GenBank/DDBJ whole genome shotgun (WGS) entry which is preliminary data.</text>
</comment>
<dbReference type="SUPFAM" id="SSF52540">
    <property type="entry name" value="P-loop containing nucleoside triphosphate hydrolases"/>
    <property type="match status" value="1"/>
</dbReference>
<proteinExistence type="predicted"/>
<dbReference type="InterPro" id="IPR027417">
    <property type="entry name" value="P-loop_NTPase"/>
</dbReference>
<dbReference type="EMBL" id="JACXAA010000004">
    <property type="protein sequence ID" value="MBD2753820.1"/>
    <property type="molecule type" value="Genomic_DNA"/>
</dbReference>
<dbReference type="Gene3D" id="3.40.50.300">
    <property type="entry name" value="P-loop containing nucleotide triphosphate hydrolases"/>
    <property type="match status" value="1"/>
</dbReference>
<dbReference type="AlphaFoldDB" id="A0A927GDR1"/>
<gene>
    <name evidence="2" type="ORF">IC230_13020</name>
</gene>
<feature type="region of interest" description="Disordered" evidence="1">
    <location>
        <begin position="1"/>
        <end position="34"/>
    </location>
</feature>
<evidence type="ECO:0000313" key="3">
    <source>
        <dbReference type="Proteomes" id="UP000653797"/>
    </source>
</evidence>
<dbReference type="Proteomes" id="UP000653797">
    <property type="component" value="Unassembled WGS sequence"/>
</dbReference>
<accession>A0A927GDR1</accession>
<sequence>MENPIQNPQPQDNVKSSVPTIQPKNSPGPLVGEMDSETMEYLGFPTPEQQQRYDETRITINKRRDEIFNKPFVRPIDPTKLSEDGRSLRRRVGGVDTVTNRNVSRVDAILGRINNLRKPGRMQALPFDEAQFIVQAIYENDLANRARTPYWTEETFKVVDDVTKYFIGDPTGPISLTKNLYVYGAVGVGKTYLFRMMSILCDVVPINEMRFSMVGSKRLMRTIKNDQSLKALSRIDQGNWLIDDLGAEKRWTKLYAEDVDPMDELINSVYEAYIDNGKKTHWTSNKEPDELEAIYGTRNYDRFTEMNESVFFPGESIRIDPNQVDEETDEQE</sequence>
<protein>
    <submittedName>
        <fullName evidence="2">Uncharacterized protein</fullName>
    </submittedName>
</protein>
<evidence type="ECO:0000313" key="2">
    <source>
        <dbReference type="EMBL" id="MBD2753820.1"/>
    </source>
</evidence>
<organism evidence="2 3">
    <name type="scientific">Spirosoma validum</name>
    <dbReference type="NCBI Taxonomy" id="2771355"/>
    <lineage>
        <taxon>Bacteria</taxon>
        <taxon>Pseudomonadati</taxon>
        <taxon>Bacteroidota</taxon>
        <taxon>Cytophagia</taxon>
        <taxon>Cytophagales</taxon>
        <taxon>Cytophagaceae</taxon>
        <taxon>Spirosoma</taxon>
    </lineage>
</organism>
<reference evidence="2" key="1">
    <citation type="submission" date="2020-09" db="EMBL/GenBank/DDBJ databases">
        <authorList>
            <person name="Kim M.K."/>
        </authorList>
    </citation>
    <scope>NUCLEOTIDE SEQUENCE</scope>
    <source>
        <strain evidence="2">BT704</strain>
    </source>
</reference>
<evidence type="ECO:0000256" key="1">
    <source>
        <dbReference type="SAM" id="MobiDB-lite"/>
    </source>
</evidence>
<feature type="compositionally biased region" description="Polar residues" evidence="1">
    <location>
        <begin position="1"/>
        <end position="25"/>
    </location>
</feature>
<dbReference type="RefSeq" id="WP_191039467.1">
    <property type="nucleotide sequence ID" value="NZ_JACXAA010000004.1"/>
</dbReference>